<dbReference type="Gene3D" id="3.20.20.80">
    <property type="entry name" value="Glycosidases"/>
    <property type="match status" value="1"/>
</dbReference>
<keyword evidence="6 9" id="KW-0472">Membrane</keyword>
<dbReference type="GO" id="GO:0005886">
    <property type="term" value="C:plasma membrane"/>
    <property type="evidence" value="ECO:0007669"/>
    <property type="project" value="UniProtKB-SubCell"/>
</dbReference>
<dbReference type="Pfam" id="PF03198">
    <property type="entry name" value="Glyco_hydro_72"/>
    <property type="match status" value="1"/>
</dbReference>
<protein>
    <recommendedName>
        <fullName evidence="9">1,3-beta-glucanosyltransferase</fullName>
        <ecNumber evidence="9">2.4.1.-</ecNumber>
    </recommendedName>
</protein>
<feature type="chain" id="PRO_5005117183" description="1,3-beta-glucanosyltransferase" evidence="9">
    <location>
        <begin position="17"/>
        <end position="459"/>
    </location>
</feature>
<feature type="compositionally biased region" description="Low complexity" evidence="10">
    <location>
        <begin position="409"/>
        <end position="435"/>
    </location>
</feature>
<evidence type="ECO:0000313" key="12">
    <source>
        <dbReference type="Proteomes" id="UP000033483"/>
    </source>
</evidence>
<dbReference type="FunFam" id="3.20.20.80:FF:000032">
    <property type="entry name" value="1,3-beta-glucanosyltransferase"/>
    <property type="match status" value="1"/>
</dbReference>
<comment type="subcellular location">
    <subcellularLocation>
        <location evidence="1 9">Cell membrane</location>
        <topology evidence="1 9">Lipid-anchor</topology>
        <topology evidence="1 9">GPI-anchor</topology>
    </subcellularLocation>
</comment>
<keyword evidence="7" id="KW-0325">Glycoprotein</keyword>
<evidence type="ECO:0000256" key="5">
    <source>
        <dbReference type="ARBA" id="ARBA00022729"/>
    </source>
</evidence>
<evidence type="ECO:0000256" key="9">
    <source>
        <dbReference type="RuleBase" id="RU361209"/>
    </source>
</evidence>
<comment type="caution">
    <text evidence="11">The sequence shown here is derived from an EMBL/GenBank/DDBJ whole genome shotgun (WGS) entry which is preliminary data.</text>
</comment>
<dbReference type="AlphaFoldDB" id="A0A0F4ZA04"/>
<gene>
    <name evidence="11" type="ORF">TD95_005383</name>
</gene>
<keyword evidence="5 9" id="KW-0732">Signal</keyword>
<reference evidence="11 12" key="1">
    <citation type="submission" date="2015-03" db="EMBL/GenBank/DDBJ databases">
        <authorList>
            <person name="Radwan O."/>
            <person name="Al-Naeli F.A."/>
            <person name="Rendon G.A."/>
            <person name="Fields C."/>
        </authorList>
    </citation>
    <scope>NUCLEOTIDE SEQUENCE [LARGE SCALE GENOMIC DNA]</scope>
    <source>
        <strain evidence="11">CR-DP1</strain>
    </source>
</reference>
<evidence type="ECO:0000256" key="8">
    <source>
        <dbReference type="ARBA" id="ARBA00023288"/>
    </source>
</evidence>
<evidence type="ECO:0000256" key="10">
    <source>
        <dbReference type="SAM" id="MobiDB-lite"/>
    </source>
</evidence>
<organism evidence="11 12">
    <name type="scientific">Thielaviopsis punctulata</name>
    <dbReference type="NCBI Taxonomy" id="72032"/>
    <lineage>
        <taxon>Eukaryota</taxon>
        <taxon>Fungi</taxon>
        <taxon>Dikarya</taxon>
        <taxon>Ascomycota</taxon>
        <taxon>Pezizomycotina</taxon>
        <taxon>Sordariomycetes</taxon>
        <taxon>Hypocreomycetidae</taxon>
        <taxon>Microascales</taxon>
        <taxon>Ceratocystidaceae</taxon>
        <taxon>Thielaviopsis</taxon>
    </lineage>
</organism>
<dbReference type="SUPFAM" id="SSF51445">
    <property type="entry name" value="(Trans)glycosidases"/>
    <property type="match status" value="1"/>
</dbReference>
<feature type="signal peptide" evidence="9">
    <location>
        <begin position="1"/>
        <end position="16"/>
    </location>
</feature>
<comment type="similarity">
    <text evidence="2 9">Belongs to the glycosyl hydrolase 72 family.</text>
</comment>
<keyword evidence="3 9" id="KW-0336">GPI-anchor</keyword>
<dbReference type="InterPro" id="IPR017853">
    <property type="entry name" value="GH"/>
</dbReference>
<evidence type="ECO:0000313" key="11">
    <source>
        <dbReference type="EMBL" id="KKA27372.1"/>
    </source>
</evidence>
<keyword evidence="4 9" id="KW-0808">Transferase</keyword>
<evidence type="ECO:0000256" key="1">
    <source>
        <dbReference type="ARBA" id="ARBA00004609"/>
    </source>
</evidence>
<evidence type="ECO:0000256" key="6">
    <source>
        <dbReference type="ARBA" id="ARBA00023136"/>
    </source>
</evidence>
<dbReference type="PANTHER" id="PTHR31468:SF5">
    <property type="entry name" value="1,3-BETA-GLUCANOSYLTRANSFERASE GAS5"/>
    <property type="match status" value="1"/>
</dbReference>
<evidence type="ECO:0000256" key="7">
    <source>
        <dbReference type="ARBA" id="ARBA00023180"/>
    </source>
</evidence>
<name>A0A0F4ZA04_9PEZI</name>
<dbReference type="Proteomes" id="UP000033483">
    <property type="component" value="Unassembled WGS sequence"/>
</dbReference>
<dbReference type="GO" id="GO:0031505">
    <property type="term" value="P:fungal-type cell wall organization"/>
    <property type="evidence" value="ECO:0007669"/>
    <property type="project" value="TreeGrafter"/>
</dbReference>
<dbReference type="EC" id="2.4.1.-" evidence="9"/>
<proteinExistence type="inferred from homology"/>
<comment type="function">
    <text evidence="9">Splits internally a 1,3-beta-glucan molecule and transfers the newly generated reducing end (the donor) to the non-reducing end of another 1,3-beta-glucan molecule (the acceptor) forming a 1,3-beta linkage, resulting in the elongation of 1,3-beta-glucan chains in the cell wall.</text>
</comment>
<evidence type="ECO:0000256" key="3">
    <source>
        <dbReference type="ARBA" id="ARBA00022622"/>
    </source>
</evidence>
<keyword evidence="12" id="KW-1185">Reference proteome</keyword>
<dbReference type="GO" id="GO:0098552">
    <property type="term" value="C:side of membrane"/>
    <property type="evidence" value="ECO:0007669"/>
    <property type="project" value="UniProtKB-KW"/>
</dbReference>
<dbReference type="GO" id="GO:0071970">
    <property type="term" value="P:fungal-type cell wall (1-&gt;3)-beta-D-glucan biosynthetic process"/>
    <property type="evidence" value="ECO:0007669"/>
    <property type="project" value="TreeGrafter"/>
</dbReference>
<dbReference type="GO" id="GO:0042124">
    <property type="term" value="F:1,3-beta-glucanosyltransferase activity"/>
    <property type="evidence" value="ECO:0007669"/>
    <property type="project" value="TreeGrafter"/>
</dbReference>
<dbReference type="InterPro" id="IPR004886">
    <property type="entry name" value="Glucanosyltransferase"/>
</dbReference>
<keyword evidence="8 9" id="KW-0449">Lipoprotein</keyword>
<accession>A0A0F4ZA04</accession>
<dbReference type="EMBL" id="LAEV01001772">
    <property type="protein sequence ID" value="KKA27372.1"/>
    <property type="molecule type" value="Genomic_DNA"/>
</dbReference>
<sequence>MKTTSAILLAASVASATPSLTEKDLPRRASSSLPTITASGNAFYAGSDRFYIRGIDYQPGGSSTLIDPLASKSICERDIAEFKKLGVNTVRVYSVDNSADHDTCMQALADAGIYLVLDVNTPEYSLNRAEPALSYNAAYLQNVFATIDAFAKYTNVLAFFSGNEVINSEPGTTKAAPYVKAVTRDMRAYMKARNLRQIPVGYSAADVSSNRMQTAHYMNCGPDNIRSDFFAFNDYSWCTSNFIESGWDIKVKNFTGYGIPIFLSEYGCITNTRNFHEMESLMSSNMTFVYSGGIMYEYSMEANGYGIVNITSSSVTPLPEFTSFSVALSEFPAPTGDGGATATSHAVACPTSDASWEVDPSILPNMPSQASAYFTKGAGTGLGFKGAGSQTDGDSGMSTSNTTDADVNGTTTSDSSSSSGSSSSSSGKGSSGKSSGAVSTSMAVSGFALVGTLMAAILL</sequence>
<evidence type="ECO:0000256" key="2">
    <source>
        <dbReference type="ARBA" id="ARBA00007528"/>
    </source>
</evidence>
<dbReference type="OrthoDB" id="421038at2759"/>
<feature type="compositionally biased region" description="Polar residues" evidence="10">
    <location>
        <begin position="389"/>
        <end position="405"/>
    </location>
</feature>
<dbReference type="PANTHER" id="PTHR31468">
    <property type="entry name" value="1,3-BETA-GLUCANOSYLTRANSFERASE GAS1"/>
    <property type="match status" value="1"/>
</dbReference>
<feature type="region of interest" description="Disordered" evidence="10">
    <location>
        <begin position="385"/>
        <end position="435"/>
    </location>
</feature>
<evidence type="ECO:0000256" key="4">
    <source>
        <dbReference type="ARBA" id="ARBA00022679"/>
    </source>
</evidence>